<comment type="caution">
    <text evidence="4">The sequence shown here is derived from an EMBL/GenBank/DDBJ whole genome shotgun (WGS) entry which is preliminary data.</text>
</comment>
<dbReference type="GO" id="GO:0003677">
    <property type="term" value="F:DNA binding"/>
    <property type="evidence" value="ECO:0007669"/>
    <property type="project" value="UniProtKB-KW"/>
</dbReference>
<evidence type="ECO:0000313" key="5">
    <source>
        <dbReference type="Proteomes" id="UP001519363"/>
    </source>
</evidence>
<sequence length="110" mass="12251">MIPEAREPATPGGADKFDDEHYPAYTMGRAAEMIGVTPGFLRSLDEANLIQPQRSAGGHRRYSRHQLRLAARVRELVNEGTGLDAACRIVTLEDQLHEAQRLNAELRKAE</sequence>
<dbReference type="PANTHER" id="PTHR30204:SF93">
    <property type="entry name" value="HTH MERR-TYPE DOMAIN-CONTAINING PROTEIN"/>
    <property type="match status" value="1"/>
</dbReference>
<dbReference type="EMBL" id="JAGIOO010000001">
    <property type="protein sequence ID" value="MBP2479558.1"/>
    <property type="molecule type" value="Genomic_DNA"/>
</dbReference>
<dbReference type="SMART" id="SM00422">
    <property type="entry name" value="HTH_MERR"/>
    <property type="match status" value="1"/>
</dbReference>
<evidence type="ECO:0000256" key="1">
    <source>
        <dbReference type="ARBA" id="ARBA00023125"/>
    </source>
</evidence>
<organism evidence="4 5">
    <name type="scientific">Crossiella equi</name>
    <dbReference type="NCBI Taxonomy" id="130796"/>
    <lineage>
        <taxon>Bacteria</taxon>
        <taxon>Bacillati</taxon>
        <taxon>Actinomycetota</taxon>
        <taxon>Actinomycetes</taxon>
        <taxon>Pseudonocardiales</taxon>
        <taxon>Pseudonocardiaceae</taxon>
        <taxon>Crossiella</taxon>
    </lineage>
</organism>
<dbReference type="Gene3D" id="1.10.1660.10">
    <property type="match status" value="1"/>
</dbReference>
<feature type="region of interest" description="Disordered" evidence="2">
    <location>
        <begin position="1"/>
        <end position="20"/>
    </location>
</feature>
<reference evidence="4 5" key="1">
    <citation type="submission" date="2021-03" db="EMBL/GenBank/DDBJ databases">
        <title>Sequencing the genomes of 1000 actinobacteria strains.</title>
        <authorList>
            <person name="Klenk H.-P."/>
        </authorList>
    </citation>
    <scope>NUCLEOTIDE SEQUENCE [LARGE SCALE GENOMIC DNA]</scope>
    <source>
        <strain evidence="4 5">DSM 44580</strain>
    </source>
</reference>
<dbReference type="SUPFAM" id="SSF46955">
    <property type="entry name" value="Putative DNA-binding domain"/>
    <property type="match status" value="1"/>
</dbReference>
<dbReference type="InterPro" id="IPR000551">
    <property type="entry name" value="MerR-type_HTH_dom"/>
</dbReference>
<protein>
    <submittedName>
        <fullName evidence="4">DNA-binding transcriptional MerR regulator</fullName>
    </submittedName>
</protein>
<evidence type="ECO:0000256" key="2">
    <source>
        <dbReference type="SAM" id="MobiDB-lite"/>
    </source>
</evidence>
<dbReference type="PANTHER" id="PTHR30204">
    <property type="entry name" value="REDOX-CYCLING DRUG-SENSING TRANSCRIPTIONAL ACTIVATOR SOXR"/>
    <property type="match status" value="1"/>
</dbReference>
<keyword evidence="1 4" id="KW-0238">DNA-binding</keyword>
<feature type="domain" description="HTH merR-type" evidence="3">
    <location>
        <begin position="24"/>
        <end position="92"/>
    </location>
</feature>
<dbReference type="InterPro" id="IPR009061">
    <property type="entry name" value="DNA-bd_dom_put_sf"/>
</dbReference>
<proteinExistence type="predicted"/>
<dbReference type="Pfam" id="PF13411">
    <property type="entry name" value="MerR_1"/>
    <property type="match status" value="1"/>
</dbReference>
<gene>
    <name evidence="4" type="ORF">JOF53_008430</name>
</gene>
<dbReference type="PROSITE" id="PS50937">
    <property type="entry name" value="HTH_MERR_2"/>
    <property type="match status" value="1"/>
</dbReference>
<dbReference type="Proteomes" id="UP001519363">
    <property type="component" value="Unassembled WGS sequence"/>
</dbReference>
<keyword evidence="5" id="KW-1185">Reference proteome</keyword>
<accession>A0ABS5ASJ6</accession>
<evidence type="ECO:0000259" key="3">
    <source>
        <dbReference type="PROSITE" id="PS50937"/>
    </source>
</evidence>
<evidence type="ECO:0000313" key="4">
    <source>
        <dbReference type="EMBL" id="MBP2479558.1"/>
    </source>
</evidence>
<dbReference type="RefSeq" id="WP_086780977.1">
    <property type="nucleotide sequence ID" value="NZ_JAGIOO010000001.1"/>
</dbReference>
<dbReference type="InterPro" id="IPR047057">
    <property type="entry name" value="MerR_fam"/>
</dbReference>
<name>A0ABS5ASJ6_9PSEU</name>